<comment type="caution">
    <text evidence="3">The sequence shown here is derived from an EMBL/GenBank/DDBJ whole genome shotgun (WGS) entry which is preliminary data.</text>
</comment>
<feature type="domain" description="GRAM" evidence="2">
    <location>
        <begin position="448"/>
        <end position="540"/>
    </location>
</feature>
<evidence type="ECO:0000256" key="1">
    <source>
        <dbReference type="SAM" id="MobiDB-lite"/>
    </source>
</evidence>
<feature type="region of interest" description="Disordered" evidence="1">
    <location>
        <begin position="557"/>
        <end position="590"/>
    </location>
</feature>
<evidence type="ECO:0000259" key="2">
    <source>
        <dbReference type="Pfam" id="PF02893"/>
    </source>
</evidence>
<reference evidence="3 4" key="2">
    <citation type="submission" date="2019-01" db="EMBL/GenBank/DDBJ databases">
        <title>The decoding of complex shrimp genome reveals the adaptation for benthos swimmer, frequently molting mechanism and breeding impact on genome.</title>
        <authorList>
            <person name="Sun Y."/>
            <person name="Gao Y."/>
            <person name="Yu Y."/>
        </authorList>
    </citation>
    <scope>NUCLEOTIDE SEQUENCE [LARGE SCALE GENOMIC DNA]</scope>
    <source>
        <tissue evidence="3">Muscle</tissue>
    </source>
</reference>
<dbReference type="GO" id="GO:0006915">
    <property type="term" value="P:apoptotic process"/>
    <property type="evidence" value="ECO:0007669"/>
    <property type="project" value="InterPro"/>
</dbReference>
<protein>
    <submittedName>
        <fullName evidence="3">Putative GRAM domain-containing protein 4-like</fullName>
    </submittedName>
</protein>
<dbReference type="PANTHER" id="PTHR37402">
    <property type="entry name" value="GRAM DOMAIN-CONTAINING PROTEIN 4"/>
    <property type="match status" value="1"/>
</dbReference>
<dbReference type="AlphaFoldDB" id="A0A3R7MNL9"/>
<organism evidence="3 4">
    <name type="scientific">Penaeus vannamei</name>
    <name type="common">Whiteleg shrimp</name>
    <name type="synonym">Litopenaeus vannamei</name>
    <dbReference type="NCBI Taxonomy" id="6689"/>
    <lineage>
        <taxon>Eukaryota</taxon>
        <taxon>Metazoa</taxon>
        <taxon>Ecdysozoa</taxon>
        <taxon>Arthropoda</taxon>
        <taxon>Crustacea</taxon>
        <taxon>Multicrustacea</taxon>
        <taxon>Malacostraca</taxon>
        <taxon>Eumalacostraca</taxon>
        <taxon>Eucarida</taxon>
        <taxon>Decapoda</taxon>
        <taxon>Dendrobranchiata</taxon>
        <taxon>Penaeoidea</taxon>
        <taxon>Penaeidae</taxon>
        <taxon>Penaeus</taxon>
    </lineage>
</organism>
<gene>
    <name evidence="3" type="ORF">C7M84_015763</name>
</gene>
<dbReference type="InterPro" id="IPR037845">
    <property type="entry name" value="GRAMDC4_PH-GRAM"/>
</dbReference>
<dbReference type="InterPro" id="IPR011993">
    <property type="entry name" value="PH-like_dom_sf"/>
</dbReference>
<dbReference type="OrthoDB" id="1708389at2759"/>
<dbReference type="CDD" id="cd13221">
    <property type="entry name" value="PH-GRAM_GRAMDC4"/>
    <property type="match status" value="1"/>
</dbReference>
<dbReference type="GO" id="GO:0034164">
    <property type="term" value="P:negative regulation of toll-like receptor 9 signaling pathway"/>
    <property type="evidence" value="ECO:0007669"/>
    <property type="project" value="TreeGrafter"/>
</dbReference>
<dbReference type="EMBL" id="QCYY01002971">
    <property type="protein sequence ID" value="ROT66241.1"/>
    <property type="molecule type" value="Genomic_DNA"/>
</dbReference>
<dbReference type="InterPro" id="IPR004182">
    <property type="entry name" value="GRAM"/>
</dbReference>
<dbReference type="InterPro" id="IPR037847">
    <property type="entry name" value="GRAMDC4"/>
</dbReference>
<evidence type="ECO:0000313" key="3">
    <source>
        <dbReference type="EMBL" id="ROT66241.1"/>
    </source>
</evidence>
<feature type="region of interest" description="Disordered" evidence="1">
    <location>
        <begin position="101"/>
        <end position="121"/>
    </location>
</feature>
<sequence>MHCDEARAKNDSRKSDGENRTLLSQGSSEAHLTLGCLGLGQGRLRQQQACAPKGYFYDYFLSHVCRSPPPCLLLCVRPEKLFRRVGVTAFWRKRRRAVSNPRTSLSFSGGDKSPRSTSRGRFAWKRRGLEKSKSLDQSEFLASLNGAASGGEAADPGWIDEDHRRESDSDEGERAILLREGIAAGRDSGLQTPVRCGGGAVVVTPLDPWWKRLEVRLLAGVSELIKDFSEVAEEELPDGDPEGDPLTVKKLKENILRFGCVMRPLTECLAVVTSLLHWESTSATLLALVVYLYSVHTIIGPVLPQGMDAAHVARRVQNQLGAVSNAAEKCKNLLLWEHEATRRLYALLWVFLLASILLPSSQIFTLIGVYLGIKFFVLDYVFYRYPRIRQKYDSTSRLWDTLPTDADLERRNDKRHLENGCSSPDSTSFLELFNLPSAESPLPGWQTGRRCTLVNRDRSLTSAFKNGRLYLTNSYLCFERSKSQSAKNLKLSLKDVRVDKANSYPWIPGGGMAIDVTVENSGKGYFFAGILNRDEVFEGIIEGCRRFGATWCDTVPAQDSKASKDSKDNKDGKEPKDSKDAKEQKENKDK</sequence>
<dbReference type="Pfam" id="PF02893">
    <property type="entry name" value="GRAM"/>
    <property type="match status" value="1"/>
</dbReference>
<feature type="compositionally biased region" description="Basic and acidic residues" evidence="1">
    <location>
        <begin position="561"/>
        <end position="590"/>
    </location>
</feature>
<dbReference type="Proteomes" id="UP000283509">
    <property type="component" value="Unassembled WGS sequence"/>
</dbReference>
<keyword evidence="4" id="KW-1185">Reference proteome</keyword>
<name>A0A3R7MNL9_PENVA</name>
<feature type="compositionally biased region" description="Basic and acidic residues" evidence="1">
    <location>
        <begin position="1"/>
        <end position="19"/>
    </location>
</feature>
<feature type="region of interest" description="Disordered" evidence="1">
    <location>
        <begin position="1"/>
        <end position="24"/>
    </location>
</feature>
<accession>A0A3R7MNL9</accession>
<dbReference type="STRING" id="6689.A0A3R7MNL9"/>
<feature type="region of interest" description="Disordered" evidence="1">
    <location>
        <begin position="146"/>
        <end position="171"/>
    </location>
</feature>
<dbReference type="PANTHER" id="PTHR37402:SF1">
    <property type="entry name" value="GRAM DOMAIN-CONTAINING PROTEIN 4"/>
    <property type="match status" value="1"/>
</dbReference>
<proteinExistence type="predicted"/>
<evidence type="ECO:0000313" key="4">
    <source>
        <dbReference type="Proteomes" id="UP000283509"/>
    </source>
</evidence>
<dbReference type="Gene3D" id="2.30.29.30">
    <property type="entry name" value="Pleckstrin-homology domain (PH domain)/Phosphotyrosine-binding domain (PTB)"/>
    <property type="match status" value="1"/>
</dbReference>
<feature type="compositionally biased region" description="Basic and acidic residues" evidence="1">
    <location>
        <begin position="160"/>
        <end position="171"/>
    </location>
</feature>
<reference evidence="3 4" key="1">
    <citation type="submission" date="2018-04" db="EMBL/GenBank/DDBJ databases">
        <authorList>
            <person name="Zhang X."/>
            <person name="Yuan J."/>
            <person name="Li F."/>
            <person name="Xiang J."/>
        </authorList>
    </citation>
    <scope>NUCLEOTIDE SEQUENCE [LARGE SCALE GENOMIC DNA]</scope>
    <source>
        <tissue evidence="3">Muscle</tissue>
    </source>
</reference>